<evidence type="ECO:0000313" key="1">
    <source>
        <dbReference type="EMBL" id="CAJ0778928.1"/>
    </source>
</evidence>
<dbReference type="Proteomes" id="UP001189616">
    <property type="component" value="Unassembled WGS sequence"/>
</dbReference>
<protein>
    <submittedName>
        <fullName evidence="1">Uncharacterized protein</fullName>
    </submittedName>
</protein>
<accession>A0ABM9J152</accession>
<reference evidence="1 2" key="1">
    <citation type="submission" date="2023-07" db="EMBL/GenBank/DDBJ databases">
        <authorList>
            <person name="Peeters C."/>
        </authorList>
    </citation>
    <scope>NUCLEOTIDE SEQUENCE [LARGE SCALE GENOMIC DNA]</scope>
    <source>
        <strain evidence="1 2">LMG 7141</strain>
    </source>
</reference>
<evidence type="ECO:0000313" key="2">
    <source>
        <dbReference type="Proteomes" id="UP001189616"/>
    </source>
</evidence>
<dbReference type="EMBL" id="CATYWO010000001">
    <property type="protein sequence ID" value="CAJ0778928.1"/>
    <property type="molecule type" value="Genomic_DNA"/>
</dbReference>
<gene>
    <name evidence="1" type="ORF">LMG7141_00818</name>
</gene>
<keyword evidence="2" id="KW-1185">Reference proteome</keyword>
<name>A0ABM9J152_9RALS</name>
<organism evidence="1 2">
    <name type="scientific">Ralstonia condita</name>
    <dbReference type="NCBI Taxonomy" id="3058600"/>
    <lineage>
        <taxon>Bacteria</taxon>
        <taxon>Pseudomonadati</taxon>
        <taxon>Pseudomonadota</taxon>
        <taxon>Betaproteobacteria</taxon>
        <taxon>Burkholderiales</taxon>
        <taxon>Burkholderiaceae</taxon>
        <taxon>Ralstonia</taxon>
    </lineage>
</organism>
<comment type="caution">
    <text evidence="1">The sequence shown here is derived from an EMBL/GenBank/DDBJ whole genome shotgun (WGS) entry which is preliminary data.</text>
</comment>
<dbReference type="RefSeq" id="WP_316655460.1">
    <property type="nucleotide sequence ID" value="NZ_CATYWO010000001.1"/>
</dbReference>
<proteinExistence type="predicted"/>
<sequence length="151" mass="16712">MSLQPTYQGEVQFAGYSDSSRSGPRVTMRLHDRDDLQLFVGKEGKRFALVLVEIGDDEQPVQPAPEAPKGGALAKLAGMWCQEPEFWAFLNAWRGDTTYPVVVEPGGAALAVRAICGVDSRAALDHDKIGETRFQTLIRIPYMRWMAGDRS</sequence>